<comment type="caution">
    <text evidence="1">The sequence shown here is derived from an EMBL/GenBank/DDBJ whole genome shotgun (WGS) entry which is preliminary data.</text>
</comment>
<dbReference type="OrthoDB" id="2386348at2759"/>
<sequence>MKEVCEIIPSRKGNDKIKVHEYLMVKDLNYENIFYYAVKNENQKDVKDVYCVDHNNGPQANNAEVAKITTQINRQAFETGNKPAKIIQDNIISMPKEIHSYIPLVNAFRKIISCVRRLEIPSQPQNISEVNIQESLYLTLNSNFFLFKDHIVSQE</sequence>
<dbReference type="EMBL" id="CAMKVN010002723">
    <property type="protein sequence ID" value="CAI2182338.1"/>
    <property type="molecule type" value="Genomic_DNA"/>
</dbReference>
<reference evidence="1" key="1">
    <citation type="submission" date="2022-08" db="EMBL/GenBank/DDBJ databases">
        <authorList>
            <person name="Kallberg Y."/>
            <person name="Tangrot J."/>
            <person name="Rosling A."/>
        </authorList>
    </citation>
    <scope>NUCLEOTIDE SEQUENCE</scope>
    <source>
        <strain evidence="1">Wild A</strain>
    </source>
</reference>
<protein>
    <submittedName>
        <fullName evidence="1">10605_t:CDS:1</fullName>
    </submittedName>
</protein>
<accession>A0A9W4SVR4</accession>
<gene>
    <name evidence="1" type="ORF">FWILDA_LOCUS10532</name>
</gene>
<evidence type="ECO:0000313" key="1">
    <source>
        <dbReference type="EMBL" id="CAI2182338.1"/>
    </source>
</evidence>
<organism evidence="1 2">
    <name type="scientific">Funneliformis geosporum</name>
    <dbReference type="NCBI Taxonomy" id="1117311"/>
    <lineage>
        <taxon>Eukaryota</taxon>
        <taxon>Fungi</taxon>
        <taxon>Fungi incertae sedis</taxon>
        <taxon>Mucoromycota</taxon>
        <taxon>Glomeromycotina</taxon>
        <taxon>Glomeromycetes</taxon>
        <taxon>Glomerales</taxon>
        <taxon>Glomeraceae</taxon>
        <taxon>Funneliformis</taxon>
    </lineage>
</organism>
<keyword evidence="2" id="KW-1185">Reference proteome</keyword>
<proteinExistence type="predicted"/>
<name>A0A9W4SVR4_9GLOM</name>
<dbReference type="AlphaFoldDB" id="A0A9W4SVR4"/>
<dbReference type="Proteomes" id="UP001153678">
    <property type="component" value="Unassembled WGS sequence"/>
</dbReference>
<evidence type="ECO:0000313" key="2">
    <source>
        <dbReference type="Proteomes" id="UP001153678"/>
    </source>
</evidence>